<gene>
    <name evidence="1" type="ORF">M431DRAFT_505938</name>
</gene>
<dbReference type="AlphaFoldDB" id="A0A2T4AND6"/>
<dbReference type="RefSeq" id="XP_024778115.1">
    <property type="nucleotide sequence ID" value="XM_024918724.1"/>
</dbReference>
<name>A0A2T4AND6_TRIHA</name>
<organism evidence="1 2">
    <name type="scientific">Trichoderma harzianum CBS 226.95</name>
    <dbReference type="NCBI Taxonomy" id="983964"/>
    <lineage>
        <taxon>Eukaryota</taxon>
        <taxon>Fungi</taxon>
        <taxon>Dikarya</taxon>
        <taxon>Ascomycota</taxon>
        <taxon>Pezizomycotina</taxon>
        <taxon>Sordariomycetes</taxon>
        <taxon>Hypocreomycetidae</taxon>
        <taxon>Hypocreales</taxon>
        <taxon>Hypocreaceae</taxon>
        <taxon>Trichoderma</taxon>
    </lineage>
</organism>
<sequence>MNSELEEHLKFHTNLNIGGWSASNDIIIRELQRNMRWINSDPVYKAKIKLLRQARRPILLCSISQCGDLCHRCLGVYYLHRPPIQRTAQ</sequence>
<reference evidence="1 2" key="1">
    <citation type="submission" date="2016-07" db="EMBL/GenBank/DDBJ databases">
        <title>Multiple horizontal gene transfer events from other fungi enriched the ability of initially mycotrophic Trichoderma (Ascomycota) to feed on dead plant biomass.</title>
        <authorList>
            <consortium name="DOE Joint Genome Institute"/>
            <person name="Aerts A."/>
            <person name="Atanasova L."/>
            <person name="Chenthamara K."/>
            <person name="Zhang J."/>
            <person name="Grujic M."/>
            <person name="Henrissat B."/>
            <person name="Kuo A."/>
            <person name="Salamov A."/>
            <person name="Lipzen A."/>
            <person name="Labutti K."/>
            <person name="Barry K."/>
            <person name="Miao Y."/>
            <person name="Rahimi M.J."/>
            <person name="Shen Q."/>
            <person name="Grigoriev I.V."/>
            <person name="Kubicek C.P."/>
            <person name="Druzhinina I.S."/>
        </authorList>
    </citation>
    <scope>NUCLEOTIDE SEQUENCE [LARGE SCALE GENOMIC DNA]</scope>
    <source>
        <strain evidence="1 2">CBS 226.95</strain>
    </source>
</reference>
<dbReference type="EMBL" id="KZ679677">
    <property type="protein sequence ID" value="PTB58438.1"/>
    <property type="molecule type" value="Genomic_DNA"/>
</dbReference>
<protein>
    <submittedName>
        <fullName evidence="1">Uncharacterized protein</fullName>
    </submittedName>
</protein>
<evidence type="ECO:0000313" key="2">
    <source>
        <dbReference type="Proteomes" id="UP000241690"/>
    </source>
</evidence>
<proteinExistence type="predicted"/>
<dbReference type="GeneID" id="36627293"/>
<keyword evidence="2" id="KW-1185">Reference proteome</keyword>
<evidence type="ECO:0000313" key="1">
    <source>
        <dbReference type="EMBL" id="PTB58438.1"/>
    </source>
</evidence>
<accession>A0A2T4AND6</accession>
<dbReference type="Proteomes" id="UP000241690">
    <property type="component" value="Unassembled WGS sequence"/>
</dbReference>